<accession>A0AAW6HK24</accession>
<dbReference type="AlphaFoldDB" id="A0AAW6HK24"/>
<dbReference type="Proteomes" id="UP001219389">
    <property type="component" value="Unassembled WGS sequence"/>
</dbReference>
<evidence type="ECO:0000313" key="2">
    <source>
        <dbReference type="EMBL" id="MDC2744787.1"/>
    </source>
</evidence>
<keyword evidence="1" id="KW-0812">Transmembrane</keyword>
<name>A0AAW6HK24_BACOV</name>
<comment type="caution">
    <text evidence="2">The sequence shown here is derived from an EMBL/GenBank/DDBJ whole genome shotgun (WGS) entry which is preliminary data.</text>
</comment>
<keyword evidence="1" id="KW-1133">Transmembrane helix</keyword>
<dbReference type="EMBL" id="JAQNZF010000037">
    <property type="protein sequence ID" value="MDC2744787.1"/>
    <property type="molecule type" value="Genomic_DNA"/>
</dbReference>
<organism evidence="2 3">
    <name type="scientific">Bacteroides ovatus</name>
    <dbReference type="NCBI Taxonomy" id="28116"/>
    <lineage>
        <taxon>Bacteria</taxon>
        <taxon>Pseudomonadati</taxon>
        <taxon>Bacteroidota</taxon>
        <taxon>Bacteroidia</taxon>
        <taxon>Bacteroidales</taxon>
        <taxon>Bacteroidaceae</taxon>
        <taxon>Bacteroides</taxon>
    </lineage>
</organism>
<gene>
    <name evidence="2" type="ORF">PO382_21485</name>
</gene>
<protein>
    <submittedName>
        <fullName evidence="2">Uncharacterized protein</fullName>
    </submittedName>
</protein>
<reference evidence="2" key="1">
    <citation type="submission" date="2022-10" db="EMBL/GenBank/DDBJ databases">
        <title>Human gut microbiome strain richness.</title>
        <authorList>
            <person name="Chen-Liaw A."/>
        </authorList>
    </citation>
    <scope>NUCLEOTIDE SEQUENCE</scope>
    <source>
        <strain evidence="2">BSD2780120875st1_E1_BSD2780120875_150330</strain>
    </source>
</reference>
<sequence length="152" mass="17310">MEALGFIGVVYLLAGIIQLVILIILIVKFLQLAADVKQLKNSYMERSKELSSSINTLSSIIKDLNTPKGDDSEKGIKEGIRIEEKKEESCNMKNGIHAKEKPIIDENSDDFKQHLRKWKILKGKGYTDQAIKEYMEYTKRDMNSAVDFINSI</sequence>
<evidence type="ECO:0000313" key="3">
    <source>
        <dbReference type="Proteomes" id="UP001219389"/>
    </source>
</evidence>
<keyword evidence="1" id="KW-0472">Membrane</keyword>
<feature type="transmembrane region" description="Helical" evidence="1">
    <location>
        <begin position="6"/>
        <end position="30"/>
    </location>
</feature>
<proteinExistence type="predicted"/>
<dbReference type="RefSeq" id="WP_138343810.1">
    <property type="nucleotide sequence ID" value="NZ_JADMTR010000043.1"/>
</dbReference>
<evidence type="ECO:0000256" key="1">
    <source>
        <dbReference type="SAM" id="Phobius"/>
    </source>
</evidence>